<dbReference type="OrthoDB" id="376826at2759"/>
<dbReference type="GO" id="GO:0005829">
    <property type="term" value="C:cytosol"/>
    <property type="evidence" value="ECO:0007669"/>
    <property type="project" value="TreeGrafter"/>
</dbReference>
<evidence type="ECO:0000256" key="4">
    <source>
        <dbReference type="PIRNR" id="PIRNR036881"/>
    </source>
</evidence>
<evidence type="ECO:0000256" key="3">
    <source>
        <dbReference type="ARBA" id="ARBA00022677"/>
    </source>
</evidence>
<keyword evidence="5" id="KW-0175">Coiled coil</keyword>
<protein>
    <recommendedName>
        <fullName evidence="4">Perilipin</fullName>
    </recommendedName>
</protein>
<organism evidence="6 7">
    <name type="scientific">Geotrypetes seraphini</name>
    <name type="common">Gaboon caecilian</name>
    <name type="synonym">Caecilia seraphini</name>
    <dbReference type="NCBI Taxonomy" id="260995"/>
    <lineage>
        <taxon>Eukaryota</taxon>
        <taxon>Metazoa</taxon>
        <taxon>Chordata</taxon>
        <taxon>Craniata</taxon>
        <taxon>Vertebrata</taxon>
        <taxon>Euteleostomi</taxon>
        <taxon>Amphibia</taxon>
        <taxon>Gymnophiona</taxon>
        <taxon>Geotrypetes</taxon>
    </lineage>
</organism>
<dbReference type="Proteomes" id="UP000515159">
    <property type="component" value="Chromosome 1"/>
</dbReference>
<dbReference type="AlphaFoldDB" id="A0A6P8PMG2"/>
<sequence>MFGYFGFWRQGFMKKMDSEVAEQNVVTRVSNLPLVSSTCDMVSSAYTNTKENLQSTCEVAEKGAKNITDEVLASAKPLVQKLEPQIALANDLARMGLDKIEEKLPILCKPTDEVDANATDMVADAKEAVRGTVTGAITGVVDKSKGAVQGSMEMTTAAVSSTMNTILESHMMQMVSTGVDAALTKSEALVDQYLPVAEEEAAKEATKAEGLETGTLKPIYIRLGSLSSEVRRHAYEQALNRVRDAKQESQQVISKLHNTIELQITSSALATAQDLSSQLQTNYLALVANIQGLPQSIQNQAHYVSYLAEDINQNFHSASFRDVSDQLLTTIKEELNKIEEFLEELMDYLANNTPLTWLVSPDCMKHKGEQEEQTLQQE</sequence>
<dbReference type="Gene3D" id="3.30.720.170">
    <property type="entry name" value="Perilipin, alpha-beta domain"/>
    <property type="match status" value="1"/>
</dbReference>
<evidence type="ECO:0000256" key="2">
    <source>
        <dbReference type="ARBA" id="ARBA00006311"/>
    </source>
</evidence>
<dbReference type="InterPro" id="IPR004279">
    <property type="entry name" value="Perilipin"/>
</dbReference>
<comment type="subcellular location">
    <subcellularLocation>
        <location evidence="1">Lipid droplet</location>
    </subcellularLocation>
</comment>
<dbReference type="PIRSF" id="PIRSF036881">
    <property type="entry name" value="PAT"/>
    <property type="match status" value="1"/>
</dbReference>
<proteinExistence type="inferred from homology"/>
<keyword evidence="3" id="KW-0551">Lipid droplet</keyword>
<accession>A0A6P8PMG2</accession>
<evidence type="ECO:0000256" key="5">
    <source>
        <dbReference type="SAM" id="Coils"/>
    </source>
</evidence>
<gene>
    <name evidence="7" type="primary">LOC117348201</name>
</gene>
<evidence type="ECO:0000256" key="1">
    <source>
        <dbReference type="ARBA" id="ARBA00004502"/>
    </source>
</evidence>
<dbReference type="RefSeq" id="XP_033775853.1">
    <property type="nucleotide sequence ID" value="XM_033919962.1"/>
</dbReference>
<dbReference type="PANTHER" id="PTHR14024">
    <property type="entry name" value="PERILIPIN"/>
    <property type="match status" value="1"/>
</dbReference>
<evidence type="ECO:0000313" key="6">
    <source>
        <dbReference type="Proteomes" id="UP000515159"/>
    </source>
</evidence>
<dbReference type="GO" id="GO:0019915">
    <property type="term" value="P:lipid storage"/>
    <property type="evidence" value="ECO:0007669"/>
    <property type="project" value="TreeGrafter"/>
</dbReference>
<dbReference type="SUPFAM" id="SSF109775">
    <property type="entry name" value="Mannose-6-phosphate receptor binding protein 1 (Tip47), C-terminal domain"/>
    <property type="match status" value="1"/>
</dbReference>
<comment type="similarity">
    <text evidence="2 4">Belongs to the perilipin family.</text>
</comment>
<reference evidence="7" key="1">
    <citation type="submission" date="2025-08" db="UniProtKB">
        <authorList>
            <consortium name="RefSeq"/>
        </authorList>
    </citation>
    <scope>IDENTIFICATION</scope>
</reference>
<dbReference type="GeneID" id="117348201"/>
<dbReference type="PANTHER" id="PTHR14024:SF49">
    <property type="entry name" value="LIPID STORAGE DROPLETS SURFACE-BINDING PROTEIN 1"/>
    <property type="match status" value="1"/>
</dbReference>
<dbReference type="Pfam" id="PF03036">
    <property type="entry name" value="Perilipin"/>
    <property type="match status" value="2"/>
</dbReference>
<feature type="coiled-coil region" evidence="5">
    <location>
        <begin position="324"/>
        <end position="351"/>
    </location>
</feature>
<dbReference type="KEGG" id="gsh:117348201"/>
<name>A0A6P8PMG2_GEOSA</name>
<dbReference type="InParanoid" id="A0A6P8PMG2"/>
<dbReference type="GO" id="GO:0010890">
    <property type="term" value="P:positive regulation of triglyceride storage"/>
    <property type="evidence" value="ECO:0007669"/>
    <property type="project" value="TreeGrafter"/>
</dbReference>
<keyword evidence="6" id="KW-1185">Reference proteome</keyword>
<dbReference type="GO" id="GO:0005811">
    <property type="term" value="C:lipid droplet"/>
    <property type="evidence" value="ECO:0007669"/>
    <property type="project" value="UniProtKB-SubCell"/>
</dbReference>
<evidence type="ECO:0000313" key="7">
    <source>
        <dbReference type="RefSeq" id="XP_033775853.1"/>
    </source>
</evidence>
<dbReference type="Gene3D" id="1.20.120.340">
    <property type="entry name" value="Flagellar protein FliS"/>
    <property type="match status" value="1"/>
</dbReference>